<feature type="signal peptide" evidence="1">
    <location>
        <begin position="1"/>
        <end position="24"/>
    </location>
</feature>
<evidence type="ECO:0000313" key="2">
    <source>
        <dbReference type="EMBL" id="SBV34186.1"/>
    </source>
</evidence>
<dbReference type="KEGG" id="sphu:SPPYR_3066"/>
<proteinExistence type="predicted"/>
<gene>
    <name evidence="2" type="ORF">SPPYR_3066</name>
</gene>
<evidence type="ECO:0008006" key="3">
    <source>
        <dbReference type="Google" id="ProtNLM"/>
    </source>
</evidence>
<accession>A0A1Y5PZS4</accession>
<dbReference type="RefSeq" id="WP_295320858.1">
    <property type="nucleotide sequence ID" value="NZ_LT598653.1"/>
</dbReference>
<dbReference type="NCBIfam" id="TIGR02001">
    <property type="entry name" value="gcw_chp"/>
    <property type="match status" value="1"/>
</dbReference>
<protein>
    <recommendedName>
        <fullName evidence="3">Porin</fullName>
    </recommendedName>
</protein>
<dbReference type="InterPro" id="IPR010239">
    <property type="entry name" value="CHP02001"/>
</dbReference>
<dbReference type="Pfam" id="PF09694">
    <property type="entry name" value="Gcw_chp"/>
    <property type="match status" value="1"/>
</dbReference>
<organism evidence="2">
    <name type="scientific">uncultured Sphingopyxis sp</name>
    <dbReference type="NCBI Taxonomy" id="310581"/>
    <lineage>
        <taxon>Bacteria</taxon>
        <taxon>Pseudomonadati</taxon>
        <taxon>Pseudomonadota</taxon>
        <taxon>Alphaproteobacteria</taxon>
        <taxon>Sphingomonadales</taxon>
        <taxon>Sphingomonadaceae</taxon>
        <taxon>Sphingopyxis</taxon>
        <taxon>environmental samples</taxon>
    </lineage>
</organism>
<sequence length="243" mass="24743">MKTLVRACIGALVAATAMSTPAFAQEEEASDGITISGNATVVSDYRFRGFSQSNEEAAIQGGFSISHDSGLYVGTWGSSIGFANGTEIDVFGGYSTEVAPGLTADIGATLYLYPGTSNSSVIEPYFSVSGDLGPASIKTGIAWAPGGQDSLGDDSGVYIYTDAGVAIPSTPFTLNGHIGFAKSDSFLGGADGEVIDYSVGVSASYKMLTGSVAYVNTDAPKAFGYKESVGADGAVIFTLGVSF</sequence>
<feature type="chain" id="PRO_5012667001" description="Porin" evidence="1">
    <location>
        <begin position="25"/>
        <end position="243"/>
    </location>
</feature>
<dbReference type="AlphaFoldDB" id="A0A1Y5PZS4"/>
<evidence type="ECO:0000256" key="1">
    <source>
        <dbReference type="SAM" id="SignalP"/>
    </source>
</evidence>
<dbReference type="EMBL" id="LT598653">
    <property type="protein sequence ID" value="SBV34186.1"/>
    <property type="molecule type" value="Genomic_DNA"/>
</dbReference>
<keyword evidence="1" id="KW-0732">Signal</keyword>
<reference evidence="2" key="1">
    <citation type="submission" date="2016-03" db="EMBL/GenBank/DDBJ databases">
        <authorList>
            <person name="Ploux O."/>
        </authorList>
    </citation>
    <scope>NUCLEOTIDE SEQUENCE</scope>
    <source>
        <strain evidence="2">UC10</strain>
    </source>
</reference>
<name>A0A1Y5PZS4_9SPHN</name>